<dbReference type="AlphaFoldDB" id="A0A7S1GEK3"/>
<dbReference type="GO" id="GO:0022625">
    <property type="term" value="C:cytosolic large ribosomal subunit"/>
    <property type="evidence" value="ECO:0007669"/>
    <property type="project" value="InterPro"/>
</dbReference>
<dbReference type="GO" id="GO:0003735">
    <property type="term" value="F:structural constituent of ribosome"/>
    <property type="evidence" value="ECO:0007669"/>
    <property type="project" value="InterPro"/>
</dbReference>
<feature type="domain" description="Ribosomal protein eL8/eL30/eS12/Gadd45" evidence="4">
    <location>
        <begin position="13"/>
        <end position="105"/>
    </location>
</feature>
<evidence type="ECO:0000313" key="5">
    <source>
        <dbReference type="EMBL" id="CAD8924449.1"/>
    </source>
</evidence>
<dbReference type="Gene3D" id="3.30.1330.30">
    <property type="match status" value="1"/>
</dbReference>
<sequence>MVSSKKQKKSAESINARLQLVMKSGKVALGYKQVIKTLRNGKAKYVIISSNCPPLRKSEIEYYAMLAKTNVHHYTGTNSDLGTACGKFFRASTLSILDAGDSDIIRAMPSE</sequence>
<dbReference type="PROSITE" id="PS00709">
    <property type="entry name" value="RIBOSOMAL_L30E_1"/>
    <property type="match status" value="1"/>
</dbReference>
<evidence type="ECO:0000256" key="1">
    <source>
        <dbReference type="ARBA" id="ARBA00007326"/>
    </source>
</evidence>
<dbReference type="InterPro" id="IPR004038">
    <property type="entry name" value="Ribosomal_eL8/eL30/eS12/Gad45"/>
</dbReference>
<dbReference type="FunFam" id="3.30.1330.30:FF:000001">
    <property type="entry name" value="60S ribosomal protein L30"/>
    <property type="match status" value="1"/>
</dbReference>
<keyword evidence="2" id="KW-0689">Ribosomal protein</keyword>
<evidence type="ECO:0000256" key="3">
    <source>
        <dbReference type="ARBA" id="ARBA00023274"/>
    </source>
</evidence>
<reference evidence="5" key="1">
    <citation type="submission" date="2021-01" db="EMBL/GenBank/DDBJ databases">
        <authorList>
            <person name="Corre E."/>
            <person name="Pelletier E."/>
            <person name="Niang G."/>
            <person name="Scheremetjew M."/>
            <person name="Finn R."/>
            <person name="Kale V."/>
            <person name="Holt S."/>
            <person name="Cochrane G."/>
            <person name="Meng A."/>
            <person name="Brown T."/>
            <person name="Cohen L."/>
        </authorList>
    </citation>
    <scope>NUCLEOTIDE SEQUENCE</scope>
    <source>
        <strain evidence="5">Ms1</strain>
    </source>
</reference>
<accession>A0A7S1GEK3</accession>
<dbReference type="InterPro" id="IPR022991">
    <property type="entry name" value="Ribosomal_eL30_CS"/>
</dbReference>
<dbReference type="Pfam" id="PF01248">
    <property type="entry name" value="Ribosomal_L7Ae"/>
    <property type="match status" value="1"/>
</dbReference>
<protein>
    <recommendedName>
        <fullName evidence="4">Ribosomal protein eL8/eL30/eS12/Gadd45 domain-containing protein</fullName>
    </recommendedName>
</protein>
<dbReference type="HAMAP" id="MF_00481">
    <property type="entry name" value="Ribosomal_eL30"/>
    <property type="match status" value="1"/>
</dbReference>
<organism evidence="5">
    <name type="scientific">Bicosoecida sp. CB-2014</name>
    <dbReference type="NCBI Taxonomy" id="1486930"/>
    <lineage>
        <taxon>Eukaryota</taxon>
        <taxon>Sar</taxon>
        <taxon>Stramenopiles</taxon>
        <taxon>Bigyra</taxon>
        <taxon>Opalozoa</taxon>
        <taxon>Bicosoecida</taxon>
    </lineage>
</organism>
<dbReference type="PANTHER" id="PTHR11449">
    <property type="entry name" value="RIBOSOMAL PROTEIN L30"/>
    <property type="match status" value="1"/>
</dbReference>
<name>A0A7S1GEK3_9STRA</name>
<dbReference type="InterPro" id="IPR039109">
    <property type="entry name" value="Ribosomal_eL30-like"/>
</dbReference>
<evidence type="ECO:0000256" key="2">
    <source>
        <dbReference type="ARBA" id="ARBA00022980"/>
    </source>
</evidence>
<dbReference type="GO" id="GO:0003723">
    <property type="term" value="F:RNA binding"/>
    <property type="evidence" value="ECO:0007669"/>
    <property type="project" value="InterPro"/>
</dbReference>
<dbReference type="SUPFAM" id="SSF55315">
    <property type="entry name" value="L30e-like"/>
    <property type="match status" value="1"/>
</dbReference>
<gene>
    <name evidence="5" type="ORF">BSP0115_LOCUS17712</name>
</gene>
<dbReference type="InterPro" id="IPR000231">
    <property type="entry name" value="Ribosomal_eL30"/>
</dbReference>
<evidence type="ECO:0000259" key="4">
    <source>
        <dbReference type="Pfam" id="PF01248"/>
    </source>
</evidence>
<comment type="similarity">
    <text evidence="1">Belongs to the eukaryotic ribosomal protein eL30 family.</text>
</comment>
<dbReference type="InterPro" id="IPR029064">
    <property type="entry name" value="Ribosomal_eL30-like_sf"/>
</dbReference>
<keyword evidence="3" id="KW-0687">Ribonucleoprotein</keyword>
<dbReference type="PROSITE" id="PS00993">
    <property type="entry name" value="RIBOSOMAL_L30E_2"/>
    <property type="match status" value="1"/>
</dbReference>
<dbReference type="EMBL" id="HBFS01026430">
    <property type="protein sequence ID" value="CAD8924449.1"/>
    <property type="molecule type" value="Transcribed_RNA"/>
</dbReference>
<dbReference type="NCBIfam" id="NF002172">
    <property type="entry name" value="PRK01018.1"/>
    <property type="match status" value="1"/>
</dbReference>
<proteinExistence type="inferred from homology"/>